<dbReference type="InterPro" id="IPR039523">
    <property type="entry name" value="RimK-rel_E_lig_ATP-grasp"/>
</dbReference>
<dbReference type="SUPFAM" id="SSF56059">
    <property type="entry name" value="Glutathione synthetase ATP-binding domain-like"/>
    <property type="match status" value="1"/>
</dbReference>
<dbReference type="AlphaFoldDB" id="A0A318QBI4"/>
<keyword evidence="1" id="KW-1133">Transmembrane helix</keyword>
<keyword evidence="1" id="KW-0812">Transmembrane</keyword>
<organism evidence="3 4">
    <name type="scientific">Novacetimonas pomaceti</name>
    <dbReference type="NCBI Taxonomy" id="2021998"/>
    <lineage>
        <taxon>Bacteria</taxon>
        <taxon>Pseudomonadati</taxon>
        <taxon>Pseudomonadota</taxon>
        <taxon>Alphaproteobacteria</taxon>
        <taxon>Acetobacterales</taxon>
        <taxon>Acetobacteraceae</taxon>
        <taxon>Novacetimonas</taxon>
    </lineage>
</organism>
<accession>A0A318QBI4</accession>
<dbReference type="EMBL" id="NOXG01000001">
    <property type="protein sequence ID" value="PYD77066.1"/>
    <property type="molecule type" value="Genomic_DNA"/>
</dbReference>
<proteinExistence type="predicted"/>
<dbReference type="Gene3D" id="3.30.470.20">
    <property type="entry name" value="ATP-grasp fold, B domain"/>
    <property type="match status" value="1"/>
</dbReference>
<sequence length="497" mass="54219">MKSIIGSPAPVSEIPVISGTFPNLRRGISAQRRGVGALLLDFLKKHGEAILYRASGLGIMSGFAINGIQKNLFGGGVAGLKNPSSPLDTIRHAYVRHYWRPEEGSEWLDIAVAFMLWLPGIIVLSIISTRRNASYARRHSGRAMPRQFLDQIVIGLTTGILPPWYYIFDLYKKDNRGSCLSYIGRGETKAGAYVVLTDVPRKHCILGNKDIFAAHCREFGLHAVEPVAIADDGHIMFSDTSLTRLPACDLFIKPARGSGGRGAERWRWQGKDMQGQDIYTGTTGRLAEVELRQRLAFRSNGRRTIIQRCLSNHPDIAQLAGHAVATVRMVTCLNEDGMPEITDAIFRMATRPDCIVDNIHAGGIGAPIDISCGQLGCASNLGVDATHGRLRHHPGTNHVIEGVRLPFWNDVRALACAAHATLTSYVIVGWDIALTTPGPVLIEGNSGPCLDIMQRMADRPLGDGRLAHLLAHHLLQGRQSSIPNARQQCHHDGAMTG</sequence>
<protein>
    <recommendedName>
        <fullName evidence="2">Alpha-L-glutamate ligase-related protein ATP-grasp domain-containing protein</fullName>
    </recommendedName>
</protein>
<dbReference type="Pfam" id="PF14397">
    <property type="entry name" value="ATPgrasp_ST"/>
    <property type="match status" value="1"/>
</dbReference>
<feature type="domain" description="Alpha-L-glutamate ligase-related protein ATP-grasp" evidence="2">
    <location>
        <begin position="200"/>
        <end position="454"/>
    </location>
</feature>
<name>A0A318QBI4_9PROT</name>
<keyword evidence="1" id="KW-0472">Membrane</keyword>
<reference evidence="3 4" key="1">
    <citation type="submission" date="2017-07" db="EMBL/GenBank/DDBJ databases">
        <title>A draft genome sequence of Komagataeibacter sp. T5K1.</title>
        <authorList>
            <person name="Skraban J."/>
            <person name="Cleenwerck I."/>
            <person name="Vandamme P."/>
            <person name="Trcek J."/>
        </authorList>
    </citation>
    <scope>NUCLEOTIDE SEQUENCE [LARGE SCALE GENOMIC DNA]</scope>
    <source>
        <strain evidence="3 4">T5K1</strain>
    </source>
</reference>
<evidence type="ECO:0000313" key="3">
    <source>
        <dbReference type="EMBL" id="PYD77066.1"/>
    </source>
</evidence>
<comment type="caution">
    <text evidence="3">The sequence shown here is derived from an EMBL/GenBank/DDBJ whole genome shotgun (WGS) entry which is preliminary data.</text>
</comment>
<evidence type="ECO:0000313" key="4">
    <source>
        <dbReference type="Proteomes" id="UP000247609"/>
    </source>
</evidence>
<evidence type="ECO:0000259" key="2">
    <source>
        <dbReference type="Pfam" id="PF14397"/>
    </source>
</evidence>
<gene>
    <name evidence="3" type="ORF">CFR71_01665</name>
</gene>
<dbReference type="Proteomes" id="UP000247609">
    <property type="component" value="Unassembled WGS sequence"/>
</dbReference>
<feature type="transmembrane region" description="Helical" evidence="1">
    <location>
        <begin position="107"/>
        <end position="127"/>
    </location>
</feature>
<evidence type="ECO:0000256" key="1">
    <source>
        <dbReference type="SAM" id="Phobius"/>
    </source>
</evidence>
<feature type="transmembrane region" description="Helical" evidence="1">
    <location>
        <begin position="148"/>
        <end position="168"/>
    </location>
</feature>